<organism evidence="3 4">
    <name type="scientific">Paenibacillus donghaensis</name>
    <dbReference type="NCBI Taxonomy" id="414771"/>
    <lineage>
        <taxon>Bacteria</taxon>
        <taxon>Bacillati</taxon>
        <taxon>Bacillota</taxon>
        <taxon>Bacilli</taxon>
        <taxon>Bacillales</taxon>
        <taxon>Paenibacillaceae</taxon>
        <taxon>Paenibacillus</taxon>
    </lineage>
</organism>
<keyword evidence="4" id="KW-1185">Reference proteome</keyword>
<feature type="signal peptide" evidence="2">
    <location>
        <begin position="1"/>
        <end position="26"/>
    </location>
</feature>
<proteinExistence type="predicted"/>
<feature type="region of interest" description="Disordered" evidence="1">
    <location>
        <begin position="27"/>
        <end position="58"/>
    </location>
</feature>
<name>A0A2Z2KDJ3_9BACL</name>
<accession>A0A2Z2KDJ3</accession>
<evidence type="ECO:0000256" key="2">
    <source>
        <dbReference type="SAM" id="SignalP"/>
    </source>
</evidence>
<feature type="chain" id="PRO_5016277069" description="DUF4142 domain-containing protein" evidence="2">
    <location>
        <begin position="27"/>
        <end position="168"/>
    </location>
</feature>
<dbReference type="OrthoDB" id="2621999at2"/>
<reference evidence="3 4" key="1">
    <citation type="submission" date="2017-06" db="EMBL/GenBank/DDBJ databases">
        <title>Complete genome sequence of Paenibacillus donghaensis KCTC 13049T isolated from East Sea sediment, South Korea.</title>
        <authorList>
            <person name="Jung B.K."/>
            <person name="Hong S.-J."/>
            <person name="Shin J.-H."/>
        </authorList>
    </citation>
    <scope>NUCLEOTIDE SEQUENCE [LARGE SCALE GENOMIC DNA]</scope>
    <source>
        <strain evidence="3 4">KCTC 13049</strain>
    </source>
</reference>
<feature type="compositionally biased region" description="Basic and acidic residues" evidence="1">
    <location>
        <begin position="45"/>
        <end position="58"/>
    </location>
</feature>
<protein>
    <recommendedName>
        <fullName evidence="5">DUF4142 domain-containing protein</fullName>
    </recommendedName>
</protein>
<gene>
    <name evidence="3" type="ORF">B9T62_10020</name>
</gene>
<dbReference type="RefSeq" id="WP_087915106.1">
    <property type="nucleotide sequence ID" value="NZ_CP021780.1"/>
</dbReference>
<evidence type="ECO:0000313" key="4">
    <source>
        <dbReference type="Proteomes" id="UP000249890"/>
    </source>
</evidence>
<dbReference type="Proteomes" id="UP000249890">
    <property type="component" value="Chromosome"/>
</dbReference>
<dbReference type="KEGG" id="pdh:B9T62_10020"/>
<evidence type="ECO:0000313" key="3">
    <source>
        <dbReference type="EMBL" id="ASA21093.1"/>
    </source>
</evidence>
<keyword evidence="2" id="KW-0732">Signal</keyword>
<dbReference type="AlphaFoldDB" id="A0A2Z2KDJ3"/>
<evidence type="ECO:0000256" key="1">
    <source>
        <dbReference type="SAM" id="MobiDB-lite"/>
    </source>
</evidence>
<sequence length="168" mass="17801">MRNKLTPITALAAAMLLSLSPASVLAAPGTGGGSPTPVPDQIRAGQEHPHNPHAVNKEGKFRAGGHFILAESARLLEMDRAELVTSLKAGKTLTELAKEKKGWNEDQFIQKLNEAAGARLDQAVADGRLSAADAAKLKSNLPLILKQHIGKIGRFQEGRPGGEHVKTP</sequence>
<evidence type="ECO:0008006" key="5">
    <source>
        <dbReference type="Google" id="ProtNLM"/>
    </source>
</evidence>
<dbReference type="EMBL" id="CP021780">
    <property type="protein sequence ID" value="ASA21093.1"/>
    <property type="molecule type" value="Genomic_DNA"/>
</dbReference>